<organism evidence="1">
    <name type="scientific">Anguilla anguilla</name>
    <name type="common">European freshwater eel</name>
    <name type="synonym">Muraena anguilla</name>
    <dbReference type="NCBI Taxonomy" id="7936"/>
    <lineage>
        <taxon>Eukaryota</taxon>
        <taxon>Metazoa</taxon>
        <taxon>Chordata</taxon>
        <taxon>Craniata</taxon>
        <taxon>Vertebrata</taxon>
        <taxon>Euteleostomi</taxon>
        <taxon>Actinopterygii</taxon>
        <taxon>Neopterygii</taxon>
        <taxon>Teleostei</taxon>
        <taxon>Anguilliformes</taxon>
        <taxon>Anguillidae</taxon>
        <taxon>Anguilla</taxon>
    </lineage>
</organism>
<dbReference type="AlphaFoldDB" id="A0A0E9VFJ6"/>
<proteinExistence type="predicted"/>
<reference evidence="1" key="2">
    <citation type="journal article" date="2015" name="Fish Shellfish Immunol.">
        <title>Early steps in the European eel (Anguilla anguilla)-Vibrio vulnificus interaction in the gills: Role of the RtxA13 toxin.</title>
        <authorList>
            <person name="Callol A."/>
            <person name="Pajuelo D."/>
            <person name="Ebbesson L."/>
            <person name="Teles M."/>
            <person name="MacKenzie S."/>
            <person name="Amaro C."/>
        </authorList>
    </citation>
    <scope>NUCLEOTIDE SEQUENCE</scope>
</reference>
<evidence type="ECO:0000313" key="1">
    <source>
        <dbReference type="EMBL" id="JAH76899.1"/>
    </source>
</evidence>
<name>A0A0E9VFJ6_ANGAN</name>
<sequence>MHIIITFSETFSYTCLSTES</sequence>
<reference evidence="1" key="1">
    <citation type="submission" date="2014-11" db="EMBL/GenBank/DDBJ databases">
        <authorList>
            <person name="Amaro Gonzalez C."/>
        </authorList>
    </citation>
    <scope>NUCLEOTIDE SEQUENCE</scope>
</reference>
<protein>
    <submittedName>
        <fullName evidence="1">Uncharacterized protein</fullName>
    </submittedName>
</protein>
<dbReference type="EMBL" id="GBXM01031678">
    <property type="protein sequence ID" value="JAH76899.1"/>
    <property type="molecule type" value="Transcribed_RNA"/>
</dbReference>
<accession>A0A0E9VFJ6</accession>